<dbReference type="InterPro" id="IPR025718">
    <property type="entry name" value="SAP30_Sin3-bd"/>
</dbReference>
<evidence type="ECO:0000256" key="4">
    <source>
        <dbReference type="ARBA" id="ARBA00023015"/>
    </source>
</evidence>
<accession>A0A4P6XK72</accession>
<keyword evidence="6" id="KW-0539">Nucleus</keyword>
<evidence type="ECO:0000256" key="2">
    <source>
        <dbReference type="ARBA" id="ARBA00006283"/>
    </source>
</evidence>
<dbReference type="InterPro" id="IPR024145">
    <property type="entry name" value="His_deAcase_SAP30/SAP30L"/>
</dbReference>
<keyword evidence="4" id="KW-0805">Transcription regulation</keyword>
<dbReference type="EMBL" id="CP034456">
    <property type="protein sequence ID" value="QBM86061.1"/>
    <property type="molecule type" value="Genomic_DNA"/>
</dbReference>
<dbReference type="PANTHER" id="PTHR13286">
    <property type="entry name" value="SAP30"/>
    <property type="match status" value="1"/>
</dbReference>
<comment type="similarity">
    <text evidence="2">Belongs to the SAP30 family.</text>
</comment>
<dbReference type="Proteomes" id="UP000292447">
    <property type="component" value="Chromosome I"/>
</dbReference>
<sequence>MPPRNQQKESNSESESKGTLTSRAANKARNAVAAAAQLELLSKHIHSNGPRDKPAIQALELYTLDENSLQKYKKRYNISVPEMQTLSENILCSEIGKKSSSHKKATMVNKVSKPEFVNSVQKHFSLMNVRENEVIASFLYRVKHQDKEFKLTF</sequence>
<name>A0A4P6XK72_9ASCO</name>
<evidence type="ECO:0000259" key="8">
    <source>
        <dbReference type="Pfam" id="PF13867"/>
    </source>
</evidence>
<evidence type="ECO:0000256" key="7">
    <source>
        <dbReference type="SAM" id="MobiDB-lite"/>
    </source>
</evidence>
<evidence type="ECO:0000256" key="3">
    <source>
        <dbReference type="ARBA" id="ARBA00022491"/>
    </source>
</evidence>
<dbReference type="AlphaFoldDB" id="A0A4P6XK72"/>
<feature type="domain" description="Histone deacetylase complex subunit SAP30 Sin3 binding" evidence="8">
    <location>
        <begin position="102"/>
        <end position="143"/>
    </location>
</feature>
<keyword evidence="3" id="KW-0678">Repressor</keyword>
<dbReference type="Gene3D" id="6.10.160.20">
    <property type="match status" value="1"/>
</dbReference>
<gene>
    <name evidence="9" type="primary">MPUL0A06950</name>
    <name evidence="9" type="ORF">METSCH_A06950</name>
</gene>
<evidence type="ECO:0000313" key="10">
    <source>
        <dbReference type="Proteomes" id="UP000292447"/>
    </source>
</evidence>
<evidence type="ECO:0000256" key="6">
    <source>
        <dbReference type="ARBA" id="ARBA00023242"/>
    </source>
</evidence>
<reference evidence="10" key="1">
    <citation type="submission" date="2019-03" db="EMBL/GenBank/DDBJ databases">
        <title>Snf2 controls pulcherriminic acid biosynthesis and connects pigmentation and antifungal activity of the yeast Metschnikowia pulcherrima.</title>
        <authorList>
            <person name="Gore-Lloyd D."/>
            <person name="Sumann I."/>
            <person name="Brachmann A.O."/>
            <person name="Schneeberger K."/>
            <person name="Ortiz-Merino R.A."/>
            <person name="Moreno-Beltran M."/>
            <person name="Schlaefli M."/>
            <person name="Kirner P."/>
            <person name="Santos Kron A."/>
            <person name="Wolfe K.H."/>
            <person name="Piel J."/>
            <person name="Ahrens C.H."/>
            <person name="Henk D."/>
            <person name="Freimoser F.M."/>
        </authorList>
    </citation>
    <scope>NUCLEOTIDE SEQUENCE [LARGE SCALE GENOMIC DNA]</scope>
    <source>
        <strain evidence="10">APC 1.2</strain>
    </source>
</reference>
<keyword evidence="5" id="KW-0804">Transcription</keyword>
<proteinExistence type="inferred from homology"/>
<feature type="compositionally biased region" description="Basic and acidic residues" evidence="7">
    <location>
        <begin position="1"/>
        <end position="16"/>
    </location>
</feature>
<organism evidence="9 10">
    <name type="scientific">Metschnikowia aff. pulcherrima</name>
    <dbReference type="NCBI Taxonomy" id="2163413"/>
    <lineage>
        <taxon>Eukaryota</taxon>
        <taxon>Fungi</taxon>
        <taxon>Dikarya</taxon>
        <taxon>Ascomycota</taxon>
        <taxon>Saccharomycotina</taxon>
        <taxon>Pichiomycetes</taxon>
        <taxon>Metschnikowiaceae</taxon>
        <taxon>Metschnikowia</taxon>
    </lineage>
</organism>
<feature type="region of interest" description="Disordered" evidence="7">
    <location>
        <begin position="1"/>
        <end position="28"/>
    </location>
</feature>
<keyword evidence="10" id="KW-1185">Reference proteome</keyword>
<dbReference type="GO" id="GO:0005634">
    <property type="term" value="C:nucleus"/>
    <property type="evidence" value="ECO:0007669"/>
    <property type="project" value="UniProtKB-SubCell"/>
</dbReference>
<dbReference type="STRING" id="2163413.A0A4P6XK72"/>
<protein>
    <submittedName>
        <fullName evidence="9">Histone deacetylase complex subunit SAP30</fullName>
    </submittedName>
</protein>
<evidence type="ECO:0000313" key="9">
    <source>
        <dbReference type="EMBL" id="QBM86061.1"/>
    </source>
</evidence>
<evidence type="ECO:0000256" key="5">
    <source>
        <dbReference type="ARBA" id="ARBA00023163"/>
    </source>
</evidence>
<evidence type="ECO:0000256" key="1">
    <source>
        <dbReference type="ARBA" id="ARBA00004123"/>
    </source>
</evidence>
<dbReference type="Pfam" id="PF13867">
    <property type="entry name" value="SAP30_Sin3_bdg"/>
    <property type="match status" value="1"/>
</dbReference>
<dbReference type="InterPro" id="IPR038291">
    <property type="entry name" value="SAP30_C_sf"/>
</dbReference>
<comment type="subcellular location">
    <subcellularLocation>
        <location evidence="1">Nucleus</location>
    </subcellularLocation>
</comment>